<evidence type="ECO:0000313" key="4">
    <source>
        <dbReference type="Proteomes" id="UP000298714"/>
    </source>
</evidence>
<protein>
    <submittedName>
        <fullName evidence="3">DUF4112 domain-containing protein</fullName>
    </submittedName>
</protein>
<dbReference type="AlphaFoldDB" id="A0A4D7C749"/>
<dbReference type="Proteomes" id="UP000298714">
    <property type="component" value="Chromosome"/>
</dbReference>
<keyword evidence="2" id="KW-0472">Membrane</keyword>
<evidence type="ECO:0000256" key="2">
    <source>
        <dbReference type="SAM" id="Phobius"/>
    </source>
</evidence>
<accession>A0A4D7C749</accession>
<keyword evidence="2" id="KW-1133">Transmembrane helix</keyword>
<dbReference type="KEGG" id="hgn:E6W36_09790"/>
<sequence length="159" mass="17169">MDRAASLRRLALLETALDRAFRLPLIGGIGLDSVIGLIPVVGDAVAALMGLVIVAEATRLGAPRWLQMRMLANLALDTGLGAVPLAGDLFDVFFKSNTANMKLLRAWIAKQDWPDVDASAPDWTPAPMRDVTPDRPQPSRSSITRRDSPARCRRTAPTG</sequence>
<keyword evidence="2" id="KW-0812">Transmembrane</keyword>
<keyword evidence="4" id="KW-1185">Reference proteome</keyword>
<name>A0A4D7C749_9SPHN</name>
<proteinExistence type="predicted"/>
<dbReference type="PANTHER" id="PTHR35519:SF2">
    <property type="entry name" value="PH DOMAIN PROTEIN"/>
    <property type="match status" value="1"/>
</dbReference>
<feature type="region of interest" description="Disordered" evidence="1">
    <location>
        <begin position="118"/>
        <end position="159"/>
    </location>
</feature>
<evidence type="ECO:0000256" key="1">
    <source>
        <dbReference type="SAM" id="MobiDB-lite"/>
    </source>
</evidence>
<dbReference type="PANTHER" id="PTHR35519">
    <property type="entry name" value="MEMBRANE PROTEINS"/>
    <property type="match status" value="1"/>
</dbReference>
<dbReference type="RefSeq" id="WP_222872535.1">
    <property type="nucleotide sequence ID" value="NZ_CP039704.1"/>
</dbReference>
<dbReference type="EMBL" id="CP039704">
    <property type="protein sequence ID" value="QCI79715.1"/>
    <property type="molecule type" value="Genomic_DNA"/>
</dbReference>
<dbReference type="Pfam" id="PF13430">
    <property type="entry name" value="DUF4112"/>
    <property type="match status" value="1"/>
</dbReference>
<evidence type="ECO:0000313" key="3">
    <source>
        <dbReference type="EMBL" id="QCI79715.1"/>
    </source>
</evidence>
<dbReference type="InterPro" id="IPR025187">
    <property type="entry name" value="DUF4112"/>
</dbReference>
<organism evidence="3 4">
    <name type="scientific">Hankyongella ginsenosidimutans</name>
    <dbReference type="NCBI Taxonomy" id="1763828"/>
    <lineage>
        <taxon>Bacteria</taxon>
        <taxon>Pseudomonadati</taxon>
        <taxon>Pseudomonadota</taxon>
        <taxon>Alphaproteobacteria</taxon>
        <taxon>Sphingomonadales</taxon>
        <taxon>Sphingomonadaceae</taxon>
        <taxon>Hankyongella</taxon>
    </lineage>
</organism>
<gene>
    <name evidence="3" type="ORF">E6W36_09790</name>
</gene>
<reference evidence="4" key="1">
    <citation type="submission" date="2019-04" db="EMBL/GenBank/DDBJ databases">
        <title>Complete genome sequence of Sphingomonas sp. W1-2-3.</title>
        <authorList>
            <person name="Im W.T."/>
        </authorList>
    </citation>
    <scope>NUCLEOTIDE SEQUENCE [LARGE SCALE GENOMIC DNA]</scope>
    <source>
        <strain evidence="4">W1-2-3</strain>
    </source>
</reference>
<feature type="transmembrane region" description="Helical" evidence="2">
    <location>
        <begin position="20"/>
        <end position="38"/>
    </location>
</feature>